<evidence type="ECO:0000313" key="3">
    <source>
        <dbReference type="Proteomes" id="UP000815677"/>
    </source>
</evidence>
<dbReference type="EMBL" id="DF839205">
    <property type="protein sequence ID" value="GAT43583.1"/>
    <property type="molecule type" value="Genomic_DNA"/>
</dbReference>
<evidence type="ECO:0000313" key="2">
    <source>
        <dbReference type="EMBL" id="GAT43583.1"/>
    </source>
</evidence>
<proteinExistence type="predicted"/>
<feature type="region of interest" description="Disordered" evidence="1">
    <location>
        <begin position="1"/>
        <end position="65"/>
    </location>
</feature>
<organism evidence="2 3">
    <name type="scientific">Mycena chlorophos</name>
    <name type="common">Agaric fungus</name>
    <name type="synonym">Agaricus chlorophos</name>
    <dbReference type="NCBI Taxonomy" id="658473"/>
    <lineage>
        <taxon>Eukaryota</taxon>
        <taxon>Fungi</taxon>
        <taxon>Dikarya</taxon>
        <taxon>Basidiomycota</taxon>
        <taxon>Agaricomycotina</taxon>
        <taxon>Agaricomycetes</taxon>
        <taxon>Agaricomycetidae</taxon>
        <taxon>Agaricales</taxon>
        <taxon>Marasmiineae</taxon>
        <taxon>Mycenaceae</taxon>
        <taxon>Mycena</taxon>
    </lineage>
</organism>
<protein>
    <submittedName>
        <fullName evidence="2">Uncharacterized protein</fullName>
    </submittedName>
</protein>
<feature type="non-terminal residue" evidence="2">
    <location>
        <position position="1"/>
    </location>
</feature>
<sequence>SASASVAKAKGKGKENVPGPSGKKGKKGTATRKAPGRDDAVTRAAKARLRKPKSAPVVQDSDSDT</sequence>
<reference evidence="2" key="1">
    <citation type="submission" date="2014-09" db="EMBL/GenBank/DDBJ databases">
        <title>Genome sequence of the luminous mushroom Mycena chlorophos for searching fungal bioluminescence genes.</title>
        <authorList>
            <person name="Tanaka Y."/>
            <person name="Kasuga D."/>
            <person name="Oba Y."/>
            <person name="Hase S."/>
            <person name="Sato K."/>
            <person name="Oba Y."/>
            <person name="Sakakibara Y."/>
        </authorList>
    </citation>
    <scope>NUCLEOTIDE SEQUENCE</scope>
</reference>
<evidence type="ECO:0000256" key="1">
    <source>
        <dbReference type="SAM" id="MobiDB-lite"/>
    </source>
</evidence>
<accession>A0ABQ0KXE9</accession>
<keyword evidence="3" id="KW-1185">Reference proteome</keyword>
<dbReference type="Proteomes" id="UP000815677">
    <property type="component" value="Unassembled WGS sequence"/>
</dbReference>
<name>A0ABQ0KXE9_MYCCL</name>
<gene>
    <name evidence="2" type="ORF">MCHLO_01257</name>
</gene>